<dbReference type="SUPFAM" id="SSF81301">
    <property type="entry name" value="Nucleotidyltransferase"/>
    <property type="match status" value="1"/>
</dbReference>
<accession>A0AAV3S1Y7</accession>
<evidence type="ECO:0000313" key="1">
    <source>
        <dbReference type="EMBL" id="GAA0290883.1"/>
    </source>
</evidence>
<proteinExistence type="predicted"/>
<keyword evidence="2" id="KW-1185">Reference proteome</keyword>
<dbReference type="Gene3D" id="3.30.460.40">
    <property type="match status" value="1"/>
</dbReference>
<protein>
    <recommendedName>
        <fullName evidence="3">Nucleotidyltransferase family protein</fullName>
    </recommendedName>
</protein>
<reference evidence="1 2" key="1">
    <citation type="journal article" date="2019" name="Int. J. Syst. Evol. Microbiol.">
        <title>The Global Catalogue of Microorganisms (GCM) 10K type strain sequencing project: providing services to taxonomists for standard genome sequencing and annotation.</title>
        <authorList>
            <consortium name="The Broad Institute Genomics Platform"/>
            <consortium name="The Broad Institute Genome Sequencing Center for Infectious Disease"/>
            <person name="Wu L."/>
            <person name="Ma J."/>
        </authorList>
    </citation>
    <scope>NUCLEOTIDE SEQUENCE [LARGE SCALE GENOMIC DNA]</scope>
    <source>
        <strain evidence="1 2">JCM 16330</strain>
    </source>
</reference>
<sequence length="202" mass="22583">MHMSGIELRNGVLVVGREPNHLDELAIQFSNLLEGFDIDHVYIAGYVSILAGRARSTEDVDVLIEKIDETTADELASALADEGFWGAAMPLDSLYEMLANGDNIWVAPDGQVTPHLEVKFARDEFDQASLKNAITARIGDETIPIGPLELQIAYKLYLGAEKDLEDAVHLYTMFEESLSVGRLEEWVSRLNVTEEYERLKRS</sequence>
<dbReference type="AlphaFoldDB" id="A0AAV3S1Y7"/>
<name>A0AAV3S1Y7_9EURY</name>
<gene>
    <name evidence="1" type="ORF">GCM10009066_01730</name>
</gene>
<organism evidence="1 2">
    <name type="scientific">Halarchaeum salinum</name>
    <dbReference type="NCBI Taxonomy" id="489912"/>
    <lineage>
        <taxon>Archaea</taxon>
        <taxon>Methanobacteriati</taxon>
        <taxon>Methanobacteriota</taxon>
        <taxon>Stenosarchaea group</taxon>
        <taxon>Halobacteria</taxon>
        <taxon>Halobacteriales</taxon>
        <taxon>Halobacteriaceae</taxon>
    </lineage>
</organism>
<dbReference type="Proteomes" id="UP001500837">
    <property type="component" value="Unassembled WGS sequence"/>
</dbReference>
<evidence type="ECO:0000313" key="2">
    <source>
        <dbReference type="Proteomes" id="UP001500837"/>
    </source>
</evidence>
<evidence type="ECO:0008006" key="3">
    <source>
        <dbReference type="Google" id="ProtNLM"/>
    </source>
</evidence>
<comment type="caution">
    <text evidence="1">The sequence shown here is derived from an EMBL/GenBank/DDBJ whole genome shotgun (WGS) entry which is preliminary data.</text>
</comment>
<dbReference type="EMBL" id="BAAABL010000011">
    <property type="protein sequence ID" value="GAA0290883.1"/>
    <property type="molecule type" value="Genomic_DNA"/>
</dbReference>
<dbReference type="InterPro" id="IPR043519">
    <property type="entry name" value="NT_sf"/>
</dbReference>